<evidence type="ECO:0000256" key="1">
    <source>
        <dbReference type="SAM" id="MobiDB-lite"/>
    </source>
</evidence>
<dbReference type="OrthoDB" id="5125216at2"/>
<feature type="region of interest" description="Disordered" evidence="1">
    <location>
        <begin position="97"/>
        <end position="127"/>
    </location>
</feature>
<evidence type="ECO:0000313" key="2">
    <source>
        <dbReference type="EMBL" id="TFB78693.1"/>
    </source>
</evidence>
<protein>
    <recommendedName>
        <fullName evidence="4">Protoporphyrinogen oxidase</fullName>
    </recommendedName>
</protein>
<dbReference type="AlphaFoldDB" id="A0A4R8V7R7"/>
<comment type="caution">
    <text evidence="2">The sequence shown here is derived from an EMBL/GenBank/DDBJ whole genome shotgun (WGS) entry which is preliminary data.</text>
</comment>
<name>A0A4R8V7R7_9MICO</name>
<accession>A0A4R8V7R7</accession>
<dbReference type="EMBL" id="SOFI01000003">
    <property type="protein sequence ID" value="TFB78693.1"/>
    <property type="molecule type" value="Genomic_DNA"/>
</dbReference>
<dbReference type="Proteomes" id="UP000298488">
    <property type="component" value="Unassembled WGS sequence"/>
</dbReference>
<dbReference type="RefSeq" id="WP_104094571.1">
    <property type="nucleotide sequence ID" value="NZ_JACHBP010000001.1"/>
</dbReference>
<sequence length="166" mass="17411">MRLKLLFIVGLGVGYVLGARAGRPRYEQIKAKATDAWEDPRVQKIVTETQDFFKDAAPVVQEKVVQGAKAAVAGAQDVAAQAAELASDVADTVATTSRKASRKAKETSKKVAKAAQDASAAVSKTARNVKDRVVDRGEDVVNGVITAAGTARDGALDVDDSDDNQA</sequence>
<evidence type="ECO:0008006" key="4">
    <source>
        <dbReference type="Google" id="ProtNLM"/>
    </source>
</evidence>
<reference evidence="2 3" key="1">
    <citation type="submission" date="2019-03" db="EMBL/GenBank/DDBJ databases">
        <title>Genomics of glacier-inhabiting Cryobacterium strains.</title>
        <authorList>
            <person name="Liu Q."/>
            <person name="Xin Y.-H."/>
        </authorList>
    </citation>
    <scope>NUCLEOTIDE SEQUENCE [LARGE SCALE GENOMIC DNA]</scope>
    <source>
        <strain evidence="2 3">CGMCC 1.10440</strain>
    </source>
</reference>
<proteinExistence type="predicted"/>
<feature type="compositionally biased region" description="Low complexity" evidence="1">
    <location>
        <begin position="113"/>
        <end position="126"/>
    </location>
</feature>
<keyword evidence="3" id="KW-1185">Reference proteome</keyword>
<organism evidence="2 3">
    <name type="scientific">Terrimesophilobacter mesophilus</name>
    <dbReference type="NCBI Taxonomy" id="433647"/>
    <lineage>
        <taxon>Bacteria</taxon>
        <taxon>Bacillati</taxon>
        <taxon>Actinomycetota</taxon>
        <taxon>Actinomycetes</taxon>
        <taxon>Micrococcales</taxon>
        <taxon>Microbacteriaceae</taxon>
        <taxon>Terrimesophilobacter</taxon>
    </lineage>
</organism>
<gene>
    <name evidence="2" type="ORF">E3N84_00510</name>
</gene>
<evidence type="ECO:0000313" key="3">
    <source>
        <dbReference type="Proteomes" id="UP000298488"/>
    </source>
</evidence>